<dbReference type="InterPro" id="IPR020846">
    <property type="entry name" value="MFS_dom"/>
</dbReference>
<dbReference type="SUPFAM" id="SSF103473">
    <property type="entry name" value="MFS general substrate transporter"/>
    <property type="match status" value="1"/>
</dbReference>
<dbReference type="PANTHER" id="PTHR42718">
    <property type="entry name" value="MAJOR FACILITATOR SUPERFAMILY MULTIDRUG TRANSPORTER MFSC"/>
    <property type="match status" value="1"/>
</dbReference>
<feature type="domain" description="Major facilitator superfamily (MFS) profile" evidence="7">
    <location>
        <begin position="26"/>
        <end position="125"/>
    </location>
</feature>
<gene>
    <name evidence="8" type="ORF">K0U00_28800</name>
</gene>
<dbReference type="InterPro" id="IPR011701">
    <property type="entry name" value="MFS"/>
</dbReference>
<feature type="non-terminal residue" evidence="8">
    <location>
        <position position="125"/>
    </location>
</feature>
<evidence type="ECO:0000256" key="6">
    <source>
        <dbReference type="SAM" id="Phobius"/>
    </source>
</evidence>
<dbReference type="PROSITE" id="PS50850">
    <property type="entry name" value="MFS"/>
    <property type="match status" value="1"/>
</dbReference>
<evidence type="ECO:0000256" key="4">
    <source>
        <dbReference type="ARBA" id="ARBA00022989"/>
    </source>
</evidence>
<name>A0ABS7CAW1_9BACL</name>
<feature type="transmembrane region" description="Helical" evidence="6">
    <location>
        <begin position="92"/>
        <end position="122"/>
    </location>
</feature>
<feature type="transmembrane region" description="Helical" evidence="6">
    <location>
        <begin position="59"/>
        <end position="80"/>
    </location>
</feature>
<reference evidence="8 9" key="1">
    <citation type="submission" date="2021-07" db="EMBL/GenBank/DDBJ databases">
        <title>Paenibacillus radiodurans sp. nov., isolated from the southeastern edge of Tengger Desert.</title>
        <authorList>
            <person name="Zhang G."/>
        </authorList>
    </citation>
    <scope>NUCLEOTIDE SEQUENCE [LARGE SCALE GENOMIC DNA]</scope>
    <source>
        <strain evidence="8 9">CCM 7311</strain>
    </source>
</reference>
<proteinExistence type="predicted"/>
<feature type="transmembrane region" description="Helical" evidence="6">
    <location>
        <begin position="25"/>
        <end position="47"/>
    </location>
</feature>
<dbReference type="Proteomes" id="UP001519887">
    <property type="component" value="Unassembled WGS sequence"/>
</dbReference>
<evidence type="ECO:0000256" key="5">
    <source>
        <dbReference type="ARBA" id="ARBA00023136"/>
    </source>
</evidence>
<keyword evidence="3 6" id="KW-0812">Transmembrane</keyword>
<sequence length="125" mass="13263">MSTLVKTAAQTHPAPAKEMRPRPRIMLSVMLLSVFMAVANIFVVNVATPAIQSGLHSSFSGVQFVITGYTLAYAIALIIGGRLGDRYGRKRMLMIGVAGFTLASLLCGVASGVNMLILARIIQGL</sequence>
<comment type="caution">
    <text evidence="8">The sequence shown here is derived from an EMBL/GenBank/DDBJ whole genome shotgun (WGS) entry which is preliminary data.</text>
</comment>
<evidence type="ECO:0000256" key="1">
    <source>
        <dbReference type="ARBA" id="ARBA00004651"/>
    </source>
</evidence>
<evidence type="ECO:0000313" key="8">
    <source>
        <dbReference type="EMBL" id="MBW7458048.1"/>
    </source>
</evidence>
<keyword evidence="2" id="KW-0813">Transport</keyword>
<comment type="subcellular location">
    <subcellularLocation>
        <location evidence="1">Cell membrane</location>
        <topology evidence="1">Multi-pass membrane protein</topology>
    </subcellularLocation>
</comment>
<keyword evidence="9" id="KW-1185">Reference proteome</keyword>
<dbReference type="PANTHER" id="PTHR42718:SF39">
    <property type="entry name" value="ACTINORHODIN TRANSPORTER-RELATED"/>
    <property type="match status" value="1"/>
</dbReference>
<evidence type="ECO:0000256" key="2">
    <source>
        <dbReference type="ARBA" id="ARBA00022448"/>
    </source>
</evidence>
<organism evidence="8 9">
    <name type="scientific">Paenibacillus sepulcri</name>
    <dbReference type="NCBI Taxonomy" id="359917"/>
    <lineage>
        <taxon>Bacteria</taxon>
        <taxon>Bacillati</taxon>
        <taxon>Bacillota</taxon>
        <taxon>Bacilli</taxon>
        <taxon>Bacillales</taxon>
        <taxon>Paenibacillaceae</taxon>
        <taxon>Paenibacillus</taxon>
    </lineage>
</organism>
<evidence type="ECO:0000313" key="9">
    <source>
        <dbReference type="Proteomes" id="UP001519887"/>
    </source>
</evidence>
<keyword evidence="5 6" id="KW-0472">Membrane</keyword>
<keyword evidence="4 6" id="KW-1133">Transmembrane helix</keyword>
<evidence type="ECO:0000259" key="7">
    <source>
        <dbReference type="PROSITE" id="PS50850"/>
    </source>
</evidence>
<evidence type="ECO:0000256" key="3">
    <source>
        <dbReference type="ARBA" id="ARBA00022692"/>
    </source>
</evidence>
<protein>
    <submittedName>
        <fullName evidence="8">MFS transporter</fullName>
    </submittedName>
</protein>
<dbReference type="EMBL" id="JAHZIK010001051">
    <property type="protein sequence ID" value="MBW7458048.1"/>
    <property type="molecule type" value="Genomic_DNA"/>
</dbReference>
<dbReference type="InterPro" id="IPR036259">
    <property type="entry name" value="MFS_trans_sf"/>
</dbReference>
<accession>A0ABS7CAW1</accession>
<dbReference type="Gene3D" id="1.20.1720.10">
    <property type="entry name" value="Multidrug resistance protein D"/>
    <property type="match status" value="1"/>
</dbReference>
<dbReference type="Pfam" id="PF07690">
    <property type="entry name" value="MFS_1"/>
    <property type="match status" value="1"/>
</dbReference>